<evidence type="ECO:0000313" key="3">
    <source>
        <dbReference type="Proteomes" id="UP000317494"/>
    </source>
</evidence>
<evidence type="ECO:0000313" key="2">
    <source>
        <dbReference type="EMBL" id="TPX32383.1"/>
    </source>
</evidence>
<comment type="caution">
    <text evidence="2">The sequence shown here is derived from an EMBL/GenBank/DDBJ whole genome shotgun (WGS) entry which is preliminary data.</text>
</comment>
<dbReference type="EMBL" id="QEAN01000573">
    <property type="protein sequence ID" value="TPX32383.1"/>
    <property type="molecule type" value="Genomic_DNA"/>
</dbReference>
<feature type="compositionally biased region" description="Basic and acidic residues" evidence="1">
    <location>
        <begin position="883"/>
        <end position="895"/>
    </location>
</feature>
<feature type="region of interest" description="Disordered" evidence="1">
    <location>
        <begin position="883"/>
        <end position="912"/>
    </location>
</feature>
<protein>
    <submittedName>
        <fullName evidence="2">Uncharacterized protein</fullName>
    </submittedName>
</protein>
<organism evidence="2 3">
    <name type="scientific">Synchytrium endobioticum</name>
    <dbReference type="NCBI Taxonomy" id="286115"/>
    <lineage>
        <taxon>Eukaryota</taxon>
        <taxon>Fungi</taxon>
        <taxon>Fungi incertae sedis</taxon>
        <taxon>Chytridiomycota</taxon>
        <taxon>Chytridiomycota incertae sedis</taxon>
        <taxon>Chytridiomycetes</taxon>
        <taxon>Synchytriales</taxon>
        <taxon>Synchytriaceae</taxon>
        <taxon>Synchytrium</taxon>
    </lineage>
</organism>
<sequence length="1093" mass="123548">YTWPRPSIDDNTLLVARLVYRRTAAMSDSFRTSDLLSIEHLTVGDDEDFYSDEEPEEYRYYSTFYDAAPDLEALRSSLFMPTQTPYMLADMLPDNDVQSDIGDVNVPCSRIYVDDIGPLVISRRFDAAALQAQFQQEKPTRDFVFLRVGSGLPYIFVASPSHSDHEEWAGSLALCHERIVKVQSLDSASTVYAQQPISNFFRFTIIDPFTLHDDNEPPLLGDYIVSQNGSPLCIDCAYGYLAKGTEYGQLEVLCLIPPERHWIIIHRFGSSNMVNSVRIVRRMDPDGDHSKDEFFLFVALNNSAVSIIKLPRHSEHKGQVLPPQVRQTVYPKSRAPINCCQLSPDGRYLAADENVYVKNTADRAQDKEEQGDRIGEVWNDDEDQRVDLDEDESEEILAQGWEPGSIDHPDWSIGSCKRIDIDDFVSDGELGVFRSQCLSWSTNSQWFACSSHTHPCVLVVNAGACAVVLRLDTIGPTYQVAFHPTHATILAVTLKNLALYIFDIRPALETGGPASKQIVPVSYRGFDFHGADNADEEVKVERNQTDRVFEQLGGITWSNDGSALYLGTRWGTRNTRTFVTSNEHTYNPTWIDGDGLAHILTFDCGLTCSGGYVVLVFTCLLLEEKVKLRGTLLLINEYASHFQYIYRIEAVVLTVSGSRFVRRGVWRNTSAGALTGFILPSHPVVVNNVDIRYAESLREYRYGVANIKQQLEDKLANLYSMWKNPINPYGSGIDSITELWIQNIIPEGTPFTLADTRYQLKKESPGRNEFVWEGLRTLNDFAYEGVDDVQRKELEGLRALATTTEENLTAHIRWQFLQSDGVFGLLAMSSEVARIFQALESNYRPWGSSFTLVELIKMNWLNWCVDELNIGEKLARLTEMDKDTPLESEENHTRTELPSNWPPKESKSCKRHGHVPPEYLELATRFHRLVVHRAHQHSMPEGEDVESISGDASILRQKYAIAASAASERSESAGSTDNFIWVERWKDAELLRHAYAKAAGARYSSYAESLREYRSGMTANKFLQLSAELEVLRAKWEPSSITSITGLEPTDDMSLAHNEFVWEGLMGLDRLAYLFAYDNLEEVKVGVLRNNLA</sequence>
<name>A0A507C4C6_9FUNG</name>
<accession>A0A507C4C6</accession>
<dbReference type="Gene3D" id="2.130.10.10">
    <property type="entry name" value="YVTN repeat-like/Quinoprotein amine dehydrogenase"/>
    <property type="match status" value="1"/>
</dbReference>
<dbReference type="SUPFAM" id="SSF82171">
    <property type="entry name" value="DPP6 N-terminal domain-like"/>
    <property type="match status" value="1"/>
</dbReference>
<proteinExistence type="predicted"/>
<gene>
    <name evidence="2" type="ORF">SeMB42_g07622</name>
</gene>
<evidence type="ECO:0000256" key="1">
    <source>
        <dbReference type="SAM" id="MobiDB-lite"/>
    </source>
</evidence>
<feature type="non-terminal residue" evidence="2">
    <location>
        <position position="1"/>
    </location>
</feature>
<reference evidence="2 3" key="1">
    <citation type="journal article" date="2019" name="Sci. Rep.">
        <title>Comparative genomics of chytrid fungi reveal insights into the obligate biotrophic and pathogenic lifestyle of Synchytrium endobioticum.</title>
        <authorList>
            <person name="van de Vossenberg B.T.L.H."/>
            <person name="Warris S."/>
            <person name="Nguyen H.D.T."/>
            <person name="van Gent-Pelzer M.P.E."/>
            <person name="Joly D.L."/>
            <person name="van de Geest H.C."/>
            <person name="Bonants P.J.M."/>
            <person name="Smith D.S."/>
            <person name="Levesque C.A."/>
            <person name="van der Lee T.A.J."/>
        </authorList>
    </citation>
    <scope>NUCLEOTIDE SEQUENCE [LARGE SCALE GENOMIC DNA]</scope>
    <source>
        <strain evidence="2 3">MB42</strain>
    </source>
</reference>
<dbReference type="InterPro" id="IPR015943">
    <property type="entry name" value="WD40/YVTN_repeat-like_dom_sf"/>
</dbReference>
<dbReference type="AlphaFoldDB" id="A0A507C4C6"/>
<keyword evidence="3" id="KW-1185">Reference proteome</keyword>
<dbReference type="VEuPathDB" id="FungiDB:SeMB42_g07622"/>
<dbReference type="Proteomes" id="UP000317494">
    <property type="component" value="Unassembled WGS sequence"/>
</dbReference>